<dbReference type="InterPro" id="IPR003594">
    <property type="entry name" value="HATPase_dom"/>
</dbReference>
<keyword evidence="5" id="KW-0547">Nucleotide-binding</keyword>
<dbReference type="InterPro" id="IPR004358">
    <property type="entry name" value="Sig_transdc_His_kin-like_C"/>
</dbReference>
<keyword evidence="9" id="KW-0812">Transmembrane</keyword>
<dbReference type="CDD" id="cd00075">
    <property type="entry name" value="HATPase"/>
    <property type="match status" value="1"/>
</dbReference>
<evidence type="ECO:0000313" key="12">
    <source>
        <dbReference type="Proteomes" id="UP000243739"/>
    </source>
</evidence>
<dbReference type="PRINTS" id="PR00344">
    <property type="entry name" value="BCTRLSENSOR"/>
</dbReference>
<dbReference type="PANTHER" id="PTHR43065">
    <property type="entry name" value="SENSOR HISTIDINE KINASE"/>
    <property type="match status" value="1"/>
</dbReference>
<keyword evidence="12" id="KW-1185">Reference proteome</keyword>
<evidence type="ECO:0000256" key="4">
    <source>
        <dbReference type="ARBA" id="ARBA00022679"/>
    </source>
</evidence>
<dbReference type="Pfam" id="PF02518">
    <property type="entry name" value="HATPase_c"/>
    <property type="match status" value="1"/>
</dbReference>
<evidence type="ECO:0000256" key="5">
    <source>
        <dbReference type="ARBA" id="ARBA00022741"/>
    </source>
</evidence>
<evidence type="ECO:0000256" key="2">
    <source>
        <dbReference type="ARBA" id="ARBA00012438"/>
    </source>
</evidence>
<evidence type="ECO:0000256" key="1">
    <source>
        <dbReference type="ARBA" id="ARBA00000085"/>
    </source>
</evidence>
<dbReference type="EMBL" id="MIJF01000035">
    <property type="protein sequence ID" value="OEF99120.1"/>
    <property type="molecule type" value="Genomic_DNA"/>
</dbReference>
<name>A0A1D2YTT6_9BACI</name>
<feature type="transmembrane region" description="Helical" evidence="9">
    <location>
        <begin position="48"/>
        <end position="68"/>
    </location>
</feature>
<feature type="domain" description="Histidine kinase" evidence="10">
    <location>
        <begin position="311"/>
        <end position="413"/>
    </location>
</feature>
<proteinExistence type="predicted"/>
<dbReference type="Gene3D" id="3.30.565.10">
    <property type="entry name" value="Histidine kinase-like ATPase, C-terminal domain"/>
    <property type="match status" value="1"/>
</dbReference>
<sequence>MDVFLIAVITAFLGEFKITVFNSSFRFALGSAAFFFLLLFYNKFIPPITGIITGIIITFYRIGLDYLFNDNFGLYNSVLTHSPITGYYFVFGLLLYLGQMGKFRDKPYYLGVLGAFSDGIANIIELVIRTVIFDQFLLTPTSLKFVVVVAVLRSYFVVGLFNMFRVEQMNAIYQEQKRRFEQIQMITSNLYVEEFYLKKLINQIEEVTGKSYKLYSYLKKHEQIPKEINSIALSVAQEIHEVKKDHQRVIAGLEKIISQENAVNKMQISEIIKLIINSNRNYAIMLQKNIRYIQDLKLDLSIKNVYLFVAIINNLVANSTEAIEKTGTIEVKVERTGNNILVEVIDDGVGIRPGDEEIIFEPGYTTKFDKSGQPSTGIGLSHVKSLVRKLGGDISVEIDSMKTKFKVCIPNDKL</sequence>
<keyword evidence="3" id="KW-0597">Phosphoprotein</keyword>
<dbReference type="PROSITE" id="PS50109">
    <property type="entry name" value="HIS_KIN"/>
    <property type="match status" value="1"/>
</dbReference>
<keyword evidence="9" id="KW-0472">Membrane</keyword>
<accession>A0A1D2YTT6</accession>
<keyword evidence="7" id="KW-0067">ATP-binding</keyword>
<dbReference type="GO" id="GO:0005524">
    <property type="term" value="F:ATP binding"/>
    <property type="evidence" value="ECO:0007669"/>
    <property type="project" value="UniProtKB-KW"/>
</dbReference>
<comment type="catalytic activity">
    <reaction evidence="1">
        <text>ATP + protein L-histidine = ADP + protein N-phospho-L-histidine.</text>
        <dbReference type="EC" id="2.7.13.3"/>
    </reaction>
</comment>
<dbReference type="SUPFAM" id="SSF55874">
    <property type="entry name" value="ATPase domain of HSP90 chaperone/DNA topoisomerase II/histidine kinase"/>
    <property type="match status" value="1"/>
</dbReference>
<feature type="transmembrane region" description="Helical" evidence="9">
    <location>
        <begin position="74"/>
        <end position="96"/>
    </location>
</feature>
<evidence type="ECO:0000313" key="11">
    <source>
        <dbReference type="EMBL" id="OEF99120.1"/>
    </source>
</evidence>
<keyword evidence="6" id="KW-0418">Kinase</keyword>
<dbReference type="InterPro" id="IPR036890">
    <property type="entry name" value="HATPase_C_sf"/>
</dbReference>
<dbReference type="Proteomes" id="UP000243739">
    <property type="component" value="Unassembled WGS sequence"/>
</dbReference>
<dbReference type="PANTHER" id="PTHR43065:SF10">
    <property type="entry name" value="PEROXIDE STRESS-ACTIVATED HISTIDINE KINASE MAK3"/>
    <property type="match status" value="1"/>
</dbReference>
<dbReference type="STRING" id="337097.BHF71_02410"/>
<dbReference type="GO" id="GO:0000160">
    <property type="term" value="P:phosphorelay signal transduction system"/>
    <property type="evidence" value="ECO:0007669"/>
    <property type="project" value="UniProtKB-KW"/>
</dbReference>
<dbReference type="EC" id="2.7.13.3" evidence="2"/>
<dbReference type="GO" id="GO:0004673">
    <property type="term" value="F:protein histidine kinase activity"/>
    <property type="evidence" value="ECO:0007669"/>
    <property type="project" value="UniProtKB-EC"/>
</dbReference>
<dbReference type="InterPro" id="IPR005467">
    <property type="entry name" value="His_kinase_dom"/>
</dbReference>
<keyword evidence="9" id="KW-1133">Transmembrane helix</keyword>
<evidence type="ECO:0000256" key="8">
    <source>
        <dbReference type="ARBA" id="ARBA00023012"/>
    </source>
</evidence>
<keyword evidence="8" id="KW-0902">Two-component regulatory system</keyword>
<comment type="caution">
    <text evidence="11">The sequence shown here is derived from an EMBL/GenBank/DDBJ whole genome shotgun (WGS) entry which is preliminary data.</text>
</comment>
<evidence type="ECO:0000256" key="6">
    <source>
        <dbReference type="ARBA" id="ARBA00022777"/>
    </source>
</evidence>
<evidence type="ECO:0000256" key="3">
    <source>
        <dbReference type="ARBA" id="ARBA00022553"/>
    </source>
</evidence>
<evidence type="ECO:0000259" key="10">
    <source>
        <dbReference type="PROSITE" id="PS50109"/>
    </source>
</evidence>
<keyword evidence="4" id="KW-0808">Transferase</keyword>
<evidence type="ECO:0000256" key="9">
    <source>
        <dbReference type="SAM" id="Phobius"/>
    </source>
</evidence>
<dbReference type="AlphaFoldDB" id="A0A1D2YTT6"/>
<feature type="transmembrane region" description="Helical" evidence="9">
    <location>
        <begin position="145"/>
        <end position="164"/>
    </location>
</feature>
<dbReference type="SMART" id="SM00387">
    <property type="entry name" value="HATPase_c"/>
    <property type="match status" value="1"/>
</dbReference>
<organism evidence="11 12">
    <name type="scientific">Vulcanibacillus modesticaldus</name>
    <dbReference type="NCBI Taxonomy" id="337097"/>
    <lineage>
        <taxon>Bacteria</taxon>
        <taxon>Bacillati</taxon>
        <taxon>Bacillota</taxon>
        <taxon>Bacilli</taxon>
        <taxon>Bacillales</taxon>
        <taxon>Bacillaceae</taxon>
        <taxon>Vulcanibacillus</taxon>
    </lineage>
</organism>
<gene>
    <name evidence="11" type="ORF">BHF71_02410</name>
</gene>
<feature type="transmembrane region" description="Helical" evidence="9">
    <location>
        <begin position="108"/>
        <end position="133"/>
    </location>
</feature>
<protein>
    <recommendedName>
        <fullName evidence="2">histidine kinase</fullName>
        <ecNumber evidence="2">2.7.13.3</ecNumber>
    </recommendedName>
</protein>
<evidence type="ECO:0000256" key="7">
    <source>
        <dbReference type="ARBA" id="ARBA00022840"/>
    </source>
</evidence>
<reference evidence="11 12" key="1">
    <citation type="submission" date="2016-09" db="EMBL/GenBank/DDBJ databases">
        <title>Draft genome sequence for the type strain of Vulcanibacillus modesticaldus BR, a strictly anaerobic, moderately thermophilic, and nitrate-reducing bacterium from deep sea-hydrothermal vents of the Mid-Atlantic Ridge.</title>
        <authorList>
            <person name="Abin C.A."/>
            <person name="Hollibaugh J.T."/>
        </authorList>
    </citation>
    <scope>NUCLEOTIDE SEQUENCE [LARGE SCALE GENOMIC DNA]</scope>
    <source>
        <strain evidence="11 12">BR</strain>
    </source>
</reference>